<protein>
    <submittedName>
        <fullName evidence="1">Uncharacterized protein</fullName>
    </submittedName>
</protein>
<reference evidence="1 2" key="1">
    <citation type="journal article" date="2016" name="Sci. Rep.">
        <title>Metabolic traits of an uncultured archaeal lineage -MSBL1- from brine pools of the Red Sea.</title>
        <authorList>
            <person name="Mwirichia R."/>
            <person name="Alam I."/>
            <person name="Rashid M."/>
            <person name="Vinu M."/>
            <person name="Ba-Alawi W."/>
            <person name="Anthony Kamau A."/>
            <person name="Kamanda Ngugi D."/>
            <person name="Goker M."/>
            <person name="Klenk H.P."/>
            <person name="Bajic V."/>
            <person name="Stingl U."/>
        </authorList>
    </citation>
    <scope>NUCLEOTIDE SEQUENCE [LARGE SCALE GENOMIC DNA]</scope>
    <source>
        <strain evidence="1">SCGC-AAA261F19</strain>
    </source>
</reference>
<comment type="caution">
    <text evidence="1">The sequence shown here is derived from an EMBL/GenBank/DDBJ whole genome shotgun (WGS) entry which is preliminary data.</text>
</comment>
<keyword evidence="2" id="KW-1185">Reference proteome</keyword>
<sequence length="127" mass="14565">MNLNLLSRPIFGSIFMVLGVSPNNLLRSEILNLEELSPPEIEQFLEEHFASVPEKQDADKGRKNGVEWEIKYPKRLPKPFNQGIIRTHDFPVEFKVKNTANEPLELNAYIESANESIAFVRTSPTRK</sequence>
<dbReference type="Proteomes" id="UP000070565">
    <property type="component" value="Unassembled WGS sequence"/>
</dbReference>
<name>A0A133VAA2_9EURY</name>
<evidence type="ECO:0000313" key="2">
    <source>
        <dbReference type="Proteomes" id="UP000070565"/>
    </source>
</evidence>
<dbReference type="AlphaFoldDB" id="A0A133VAA2"/>
<dbReference type="EMBL" id="LHXZ01000016">
    <property type="protein sequence ID" value="KXB03388.1"/>
    <property type="molecule type" value="Genomic_DNA"/>
</dbReference>
<evidence type="ECO:0000313" key="1">
    <source>
        <dbReference type="EMBL" id="KXB03388.1"/>
    </source>
</evidence>
<gene>
    <name evidence="1" type="ORF">AKJ45_01700</name>
</gene>
<organism evidence="1 2">
    <name type="scientific">candidate division MSBL1 archaeon SCGC-AAA261F19</name>
    <dbReference type="NCBI Taxonomy" id="1698275"/>
    <lineage>
        <taxon>Archaea</taxon>
        <taxon>Methanobacteriati</taxon>
        <taxon>Methanobacteriota</taxon>
        <taxon>candidate division MSBL1</taxon>
    </lineage>
</organism>
<proteinExistence type="predicted"/>
<accession>A0A133VAA2</accession>